<dbReference type="InterPro" id="IPR043429">
    <property type="entry name" value="ArtM/GltK/GlnP/TcyL/YhdX-like"/>
</dbReference>
<feature type="transmembrane region" description="Helical" evidence="9">
    <location>
        <begin position="139"/>
        <end position="159"/>
    </location>
</feature>
<dbReference type="GO" id="GO:0043190">
    <property type="term" value="C:ATP-binding cassette (ABC) transporter complex"/>
    <property type="evidence" value="ECO:0007669"/>
    <property type="project" value="InterPro"/>
</dbReference>
<dbReference type="GO" id="GO:0022857">
    <property type="term" value="F:transmembrane transporter activity"/>
    <property type="evidence" value="ECO:0007669"/>
    <property type="project" value="InterPro"/>
</dbReference>
<evidence type="ECO:0000256" key="4">
    <source>
        <dbReference type="ARBA" id="ARBA00022475"/>
    </source>
</evidence>
<dbReference type="PANTHER" id="PTHR30614">
    <property type="entry name" value="MEMBRANE COMPONENT OF AMINO ACID ABC TRANSPORTER"/>
    <property type="match status" value="1"/>
</dbReference>
<proteinExistence type="inferred from homology"/>
<evidence type="ECO:0000256" key="7">
    <source>
        <dbReference type="ARBA" id="ARBA00022989"/>
    </source>
</evidence>
<keyword evidence="6 9" id="KW-0812">Transmembrane</keyword>
<gene>
    <name evidence="11" type="ORF">C5748_20760</name>
</gene>
<evidence type="ECO:0000256" key="2">
    <source>
        <dbReference type="ARBA" id="ARBA00010072"/>
    </source>
</evidence>
<evidence type="ECO:0000256" key="5">
    <source>
        <dbReference type="ARBA" id="ARBA00022519"/>
    </source>
</evidence>
<organism evidence="11 12">
    <name type="scientific">Phyllobacterium phragmitis</name>
    <dbReference type="NCBI Taxonomy" id="2670329"/>
    <lineage>
        <taxon>Bacteria</taxon>
        <taxon>Pseudomonadati</taxon>
        <taxon>Pseudomonadota</taxon>
        <taxon>Alphaproteobacteria</taxon>
        <taxon>Hyphomicrobiales</taxon>
        <taxon>Phyllobacteriaceae</taxon>
        <taxon>Phyllobacterium</taxon>
    </lineage>
</organism>
<dbReference type="EMBL" id="PVBR01000019">
    <property type="protein sequence ID" value="PRD41522.1"/>
    <property type="molecule type" value="Genomic_DNA"/>
</dbReference>
<evidence type="ECO:0000313" key="11">
    <source>
        <dbReference type="EMBL" id="PRD41522.1"/>
    </source>
</evidence>
<evidence type="ECO:0000256" key="3">
    <source>
        <dbReference type="ARBA" id="ARBA00022448"/>
    </source>
</evidence>
<evidence type="ECO:0000256" key="8">
    <source>
        <dbReference type="ARBA" id="ARBA00023136"/>
    </source>
</evidence>
<keyword evidence="7 9" id="KW-1133">Transmembrane helix</keyword>
<dbReference type="Proteomes" id="UP000239434">
    <property type="component" value="Unassembled WGS sequence"/>
</dbReference>
<dbReference type="PROSITE" id="PS50928">
    <property type="entry name" value="ABC_TM1"/>
    <property type="match status" value="1"/>
</dbReference>
<dbReference type="NCBIfam" id="TIGR01726">
    <property type="entry name" value="HEQRo_perm_3TM"/>
    <property type="match status" value="1"/>
</dbReference>
<feature type="transmembrane region" description="Helical" evidence="9">
    <location>
        <begin position="248"/>
        <end position="267"/>
    </location>
</feature>
<feature type="transmembrane region" description="Helical" evidence="9">
    <location>
        <begin position="31"/>
        <end position="54"/>
    </location>
</feature>
<dbReference type="PANTHER" id="PTHR30614:SF10">
    <property type="entry name" value="ARGININE ABC TRANSPORTER PERMEASE PROTEIN ARTM"/>
    <property type="match status" value="1"/>
</dbReference>
<dbReference type="Pfam" id="PF00528">
    <property type="entry name" value="BPD_transp_1"/>
    <property type="match status" value="1"/>
</dbReference>
<comment type="similarity">
    <text evidence="2">Belongs to the binding-protein-dependent transport system permease family. HisMQ subfamily.</text>
</comment>
<feature type="transmembrane region" description="Helical" evidence="9">
    <location>
        <begin position="74"/>
        <end position="93"/>
    </location>
</feature>
<dbReference type="SUPFAM" id="SSF161098">
    <property type="entry name" value="MetI-like"/>
    <property type="match status" value="1"/>
</dbReference>
<keyword evidence="3 9" id="KW-0813">Transport</keyword>
<reference evidence="11 12" key="1">
    <citation type="submission" date="2018-02" db="EMBL/GenBank/DDBJ databases">
        <title>The draft genome of Phyllobacterium sp. 1N-3.</title>
        <authorList>
            <person name="Liu L."/>
            <person name="Li L."/>
            <person name="Zhang X."/>
            <person name="Wang T."/>
            <person name="Liang L."/>
        </authorList>
    </citation>
    <scope>NUCLEOTIDE SEQUENCE [LARGE SCALE GENOMIC DNA]</scope>
    <source>
        <strain evidence="11 12">1N-3</strain>
    </source>
</reference>
<accession>A0A2S9IM16</accession>
<feature type="transmembrane region" description="Helical" evidence="9">
    <location>
        <begin position="214"/>
        <end position="233"/>
    </location>
</feature>
<dbReference type="InterPro" id="IPR010065">
    <property type="entry name" value="AA_ABC_transptr_permease_3TM"/>
</dbReference>
<sequence>MTSGNTTAAPANQAVLAPPALPRPWTRARMAGYAIVGLWLLLFAGLAIYLYNAWRIDLVETYGPKYWSGLKTTLALVAIATVLGAALSVPVAASRMSKNRIIGAFAYAYVYFFRGTPLLAQTFLIYYGLGSFRPFLQEWGLWFFFRDAWNCAILAFTLNTAAYQAEILRGAIDSVPTGQWEGATALGLPRWIIFRKVVLPQALIVALRPYGNEIILLLKGSAIVAIITVYDLMGETRRAYSRTFDFQTYLWAAVIYLILVELLRNLWDWIERRITRHLVR</sequence>
<evidence type="ECO:0000313" key="12">
    <source>
        <dbReference type="Proteomes" id="UP000239434"/>
    </source>
</evidence>
<keyword evidence="12" id="KW-1185">Reference proteome</keyword>
<keyword evidence="5" id="KW-0997">Cell inner membrane</keyword>
<protein>
    <submittedName>
        <fullName evidence="11">Amino acid ABC transporter permease</fullName>
    </submittedName>
</protein>
<keyword evidence="8 9" id="KW-0472">Membrane</keyword>
<dbReference type="AlphaFoldDB" id="A0A2S9IM16"/>
<dbReference type="InterPro" id="IPR035906">
    <property type="entry name" value="MetI-like_sf"/>
</dbReference>
<evidence type="ECO:0000256" key="9">
    <source>
        <dbReference type="RuleBase" id="RU363032"/>
    </source>
</evidence>
<evidence type="ECO:0000259" key="10">
    <source>
        <dbReference type="PROSITE" id="PS50928"/>
    </source>
</evidence>
<feature type="transmembrane region" description="Helical" evidence="9">
    <location>
        <begin position="105"/>
        <end position="127"/>
    </location>
</feature>
<evidence type="ECO:0000256" key="6">
    <source>
        <dbReference type="ARBA" id="ARBA00022692"/>
    </source>
</evidence>
<dbReference type="InterPro" id="IPR000515">
    <property type="entry name" value="MetI-like"/>
</dbReference>
<feature type="domain" description="ABC transmembrane type-1" evidence="10">
    <location>
        <begin position="70"/>
        <end position="267"/>
    </location>
</feature>
<keyword evidence="4" id="KW-1003">Cell membrane</keyword>
<dbReference type="Gene3D" id="1.10.3720.10">
    <property type="entry name" value="MetI-like"/>
    <property type="match status" value="1"/>
</dbReference>
<comment type="subcellular location">
    <subcellularLocation>
        <location evidence="1">Cell inner membrane</location>
        <topology evidence="1">Multi-pass membrane protein</topology>
    </subcellularLocation>
    <subcellularLocation>
        <location evidence="9">Cell membrane</location>
        <topology evidence="9">Multi-pass membrane protein</topology>
    </subcellularLocation>
</comment>
<name>A0A2S9IM16_9HYPH</name>
<comment type="caution">
    <text evidence="11">The sequence shown here is derived from an EMBL/GenBank/DDBJ whole genome shotgun (WGS) entry which is preliminary data.</text>
</comment>
<dbReference type="GO" id="GO:0006865">
    <property type="term" value="P:amino acid transport"/>
    <property type="evidence" value="ECO:0007669"/>
    <property type="project" value="TreeGrafter"/>
</dbReference>
<evidence type="ECO:0000256" key="1">
    <source>
        <dbReference type="ARBA" id="ARBA00004429"/>
    </source>
</evidence>
<dbReference type="CDD" id="cd06261">
    <property type="entry name" value="TM_PBP2"/>
    <property type="match status" value="1"/>
</dbReference>